<comment type="caution">
    <text evidence="1">The sequence shown here is derived from an EMBL/GenBank/DDBJ whole genome shotgun (WGS) entry which is preliminary data.</text>
</comment>
<reference evidence="1 2" key="1">
    <citation type="submission" date="2020-09" db="EMBL/GenBank/DDBJ databases">
        <title>De no assembly of potato wild relative species, Solanum commersonii.</title>
        <authorList>
            <person name="Cho K."/>
        </authorList>
    </citation>
    <scope>NUCLEOTIDE SEQUENCE [LARGE SCALE GENOMIC DNA]</scope>
    <source>
        <strain evidence="1">LZ3.2</strain>
        <tissue evidence="1">Leaf</tissue>
    </source>
</reference>
<dbReference type="Proteomes" id="UP000824120">
    <property type="component" value="Chromosome 11"/>
</dbReference>
<name>A0A9J5WME6_SOLCO</name>
<dbReference type="OrthoDB" id="125347at2759"/>
<sequence>MEDQLTIAVDLHSEWVENPTRYTWRSKGQETVPIKICENIMCNELVEIIISRFELNCDKDDLSITYMLGFIEKQKGPPSRIRDDRDLRFFFKDRSRPILRIYVVERIAKIKIMANKYLGNKLLVHQVDEDTFSVTANNGIIMVHLRSKICSCREFD</sequence>
<keyword evidence="2" id="KW-1185">Reference proteome</keyword>
<accession>A0A9J5WME6</accession>
<protein>
    <submittedName>
        <fullName evidence="1">Uncharacterized protein</fullName>
    </submittedName>
</protein>
<gene>
    <name evidence="1" type="ORF">H5410_056832</name>
</gene>
<evidence type="ECO:0000313" key="2">
    <source>
        <dbReference type="Proteomes" id="UP000824120"/>
    </source>
</evidence>
<dbReference type="EMBL" id="JACXVP010000011">
    <property type="protein sequence ID" value="KAG5576698.1"/>
    <property type="molecule type" value="Genomic_DNA"/>
</dbReference>
<dbReference type="AlphaFoldDB" id="A0A9J5WME6"/>
<evidence type="ECO:0000313" key="1">
    <source>
        <dbReference type="EMBL" id="KAG5576698.1"/>
    </source>
</evidence>
<proteinExistence type="predicted"/>
<organism evidence="1 2">
    <name type="scientific">Solanum commersonii</name>
    <name type="common">Commerson's wild potato</name>
    <name type="synonym">Commerson's nightshade</name>
    <dbReference type="NCBI Taxonomy" id="4109"/>
    <lineage>
        <taxon>Eukaryota</taxon>
        <taxon>Viridiplantae</taxon>
        <taxon>Streptophyta</taxon>
        <taxon>Embryophyta</taxon>
        <taxon>Tracheophyta</taxon>
        <taxon>Spermatophyta</taxon>
        <taxon>Magnoliopsida</taxon>
        <taxon>eudicotyledons</taxon>
        <taxon>Gunneridae</taxon>
        <taxon>Pentapetalae</taxon>
        <taxon>asterids</taxon>
        <taxon>lamiids</taxon>
        <taxon>Solanales</taxon>
        <taxon>Solanaceae</taxon>
        <taxon>Solanoideae</taxon>
        <taxon>Solaneae</taxon>
        <taxon>Solanum</taxon>
    </lineage>
</organism>